<dbReference type="InterPro" id="IPR014001">
    <property type="entry name" value="Helicase_ATP-bd"/>
</dbReference>
<keyword evidence="13" id="KW-0943">RNA-mediated gene silencing</keyword>
<dbReference type="GO" id="GO:0030154">
    <property type="term" value="P:cell differentiation"/>
    <property type="evidence" value="ECO:0007669"/>
    <property type="project" value="UniProtKB-KW"/>
</dbReference>
<dbReference type="Gene3D" id="3.40.50.300">
    <property type="entry name" value="P-loop containing nucleotide triphosphate hydrolases"/>
    <property type="match status" value="2"/>
</dbReference>
<evidence type="ECO:0000256" key="12">
    <source>
        <dbReference type="ARBA" id="ARBA00022871"/>
    </source>
</evidence>
<evidence type="ECO:0000313" key="18">
    <source>
        <dbReference type="EMBL" id="CAG9809123.1"/>
    </source>
</evidence>
<dbReference type="InterPro" id="IPR001650">
    <property type="entry name" value="Helicase_C-like"/>
</dbReference>
<dbReference type="EMBL" id="OU895879">
    <property type="protein sequence ID" value="CAG9809123.1"/>
    <property type="molecule type" value="Genomic_DNA"/>
</dbReference>
<evidence type="ECO:0000259" key="17">
    <source>
        <dbReference type="PROSITE" id="PS51194"/>
    </source>
</evidence>
<reference evidence="18" key="1">
    <citation type="submission" date="2022-01" db="EMBL/GenBank/DDBJ databases">
        <authorList>
            <person name="King R."/>
        </authorList>
    </citation>
    <scope>NUCLEOTIDE SEQUENCE</scope>
</reference>
<reference evidence="18" key="2">
    <citation type="submission" date="2022-10" db="EMBL/GenBank/DDBJ databases">
        <authorList>
            <consortium name="ENA_rothamsted_submissions"/>
            <consortium name="culmorum"/>
            <person name="King R."/>
        </authorList>
    </citation>
    <scope>NUCLEOTIDE SEQUENCE</scope>
</reference>
<keyword evidence="8" id="KW-0221">Differentiation</keyword>
<dbReference type="PANTHER" id="PTHR18934">
    <property type="entry name" value="ATP-DEPENDENT RNA HELICASE"/>
    <property type="match status" value="1"/>
</dbReference>
<dbReference type="SUPFAM" id="SSF52540">
    <property type="entry name" value="P-loop containing nucleoside triphosphate hydrolases"/>
    <property type="match status" value="1"/>
</dbReference>
<name>A0A9N9S1L1_9DIPT</name>
<dbReference type="GO" id="GO:0003723">
    <property type="term" value="F:RNA binding"/>
    <property type="evidence" value="ECO:0007669"/>
    <property type="project" value="TreeGrafter"/>
</dbReference>
<keyword evidence="14" id="KW-0469">Meiosis</keyword>
<dbReference type="GO" id="GO:0031047">
    <property type="term" value="P:regulatory ncRNA-mediated gene silencing"/>
    <property type="evidence" value="ECO:0007669"/>
    <property type="project" value="UniProtKB-KW"/>
</dbReference>
<keyword evidence="7" id="KW-0547">Nucleotide-binding</keyword>
<evidence type="ECO:0000256" key="6">
    <source>
        <dbReference type="ARBA" id="ARBA00022490"/>
    </source>
</evidence>
<dbReference type="GO" id="GO:0007283">
    <property type="term" value="P:spermatogenesis"/>
    <property type="evidence" value="ECO:0007669"/>
    <property type="project" value="UniProtKB-KW"/>
</dbReference>
<keyword evidence="11" id="KW-0067">ATP-binding</keyword>
<dbReference type="InterPro" id="IPR002999">
    <property type="entry name" value="Tudor"/>
</dbReference>
<keyword evidence="10" id="KW-0347">Helicase</keyword>
<comment type="similarity">
    <text evidence="2">Belongs to the DEAD box helicase family. DEAH subfamily.</text>
</comment>
<dbReference type="OrthoDB" id="66977at2759"/>
<accession>A0A9N9S1L1</accession>
<protein>
    <recommendedName>
        <fullName evidence="4">Probable ATP-dependent RNA helicase spindle-E</fullName>
        <ecNumber evidence="3">3.6.4.13</ecNumber>
    </recommendedName>
</protein>
<comment type="catalytic activity">
    <reaction evidence="15">
        <text>ATP + H2O = ADP + phosphate + H(+)</text>
        <dbReference type="Rhea" id="RHEA:13065"/>
        <dbReference type="ChEBI" id="CHEBI:15377"/>
        <dbReference type="ChEBI" id="CHEBI:15378"/>
        <dbReference type="ChEBI" id="CHEBI:30616"/>
        <dbReference type="ChEBI" id="CHEBI:43474"/>
        <dbReference type="ChEBI" id="CHEBI:456216"/>
        <dbReference type="EC" id="3.6.4.13"/>
    </reaction>
</comment>
<dbReference type="Gene3D" id="1.20.120.1080">
    <property type="match status" value="1"/>
</dbReference>
<evidence type="ECO:0000256" key="5">
    <source>
        <dbReference type="ARBA" id="ARBA00022473"/>
    </source>
</evidence>
<dbReference type="SMART" id="SM00847">
    <property type="entry name" value="HA2"/>
    <property type="match status" value="1"/>
</dbReference>
<feature type="domain" description="Helicase C-terminal" evidence="17">
    <location>
        <begin position="333"/>
        <end position="501"/>
    </location>
</feature>
<evidence type="ECO:0000256" key="7">
    <source>
        <dbReference type="ARBA" id="ARBA00022741"/>
    </source>
</evidence>
<dbReference type="Pfam" id="PF21010">
    <property type="entry name" value="HA2_C"/>
    <property type="match status" value="1"/>
</dbReference>
<evidence type="ECO:0000313" key="19">
    <source>
        <dbReference type="Proteomes" id="UP001153620"/>
    </source>
</evidence>
<evidence type="ECO:0000256" key="10">
    <source>
        <dbReference type="ARBA" id="ARBA00022806"/>
    </source>
</evidence>
<keyword evidence="5" id="KW-0217">Developmental protein</keyword>
<dbReference type="SUPFAM" id="SSF63748">
    <property type="entry name" value="Tudor/PWWP/MBT"/>
    <property type="match status" value="1"/>
</dbReference>
<dbReference type="GO" id="GO:0005737">
    <property type="term" value="C:cytoplasm"/>
    <property type="evidence" value="ECO:0007669"/>
    <property type="project" value="UniProtKB-SubCell"/>
</dbReference>
<dbReference type="GO" id="GO:0005524">
    <property type="term" value="F:ATP binding"/>
    <property type="evidence" value="ECO:0007669"/>
    <property type="project" value="UniProtKB-KW"/>
</dbReference>
<evidence type="ECO:0000256" key="1">
    <source>
        <dbReference type="ARBA" id="ARBA00004496"/>
    </source>
</evidence>
<dbReference type="PANTHER" id="PTHR18934:SF113">
    <property type="entry name" value="ATP-DEPENDENT RNA HELICASE TDRD9"/>
    <property type="match status" value="1"/>
</dbReference>
<dbReference type="InterPro" id="IPR013087">
    <property type="entry name" value="Znf_C2H2_type"/>
</dbReference>
<evidence type="ECO:0000256" key="9">
    <source>
        <dbReference type="ARBA" id="ARBA00022801"/>
    </source>
</evidence>
<dbReference type="EC" id="3.6.4.13" evidence="3"/>
<keyword evidence="6" id="KW-0963">Cytoplasm</keyword>
<proteinExistence type="inferred from homology"/>
<dbReference type="SMART" id="SM00490">
    <property type="entry name" value="HELICc"/>
    <property type="match status" value="1"/>
</dbReference>
<dbReference type="PROSITE" id="PS51194">
    <property type="entry name" value="HELICASE_CTER"/>
    <property type="match status" value="1"/>
</dbReference>
<dbReference type="InterPro" id="IPR011545">
    <property type="entry name" value="DEAD/DEAH_box_helicase_dom"/>
</dbReference>
<dbReference type="InterPro" id="IPR007502">
    <property type="entry name" value="Helicase-assoc_dom"/>
</dbReference>
<evidence type="ECO:0000256" key="8">
    <source>
        <dbReference type="ARBA" id="ARBA00022782"/>
    </source>
</evidence>
<dbReference type="InterPro" id="IPR027417">
    <property type="entry name" value="P-loop_NTPase"/>
</dbReference>
<organism evidence="18 19">
    <name type="scientific">Chironomus riparius</name>
    <dbReference type="NCBI Taxonomy" id="315576"/>
    <lineage>
        <taxon>Eukaryota</taxon>
        <taxon>Metazoa</taxon>
        <taxon>Ecdysozoa</taxon>
        <taxon>Arthropoda</taxon>
        <taxon>Hexapoda</taxon>
        <taxon>Insecta</taxon>
        <taxon>Pterygota</taxon>
        <taxon>Neoptera</taxon>
        <taxon>Endopterygota</taxon>
        <taxon>Diptera</taxon>
        <taxon>Nematocera</taxon>
        <taxon>Chironomoidea</taxon>
        <taxon>Chironomidae</taxon>
        <taxon>Chironominae</taxon>
        <taxon>Chironomus</taxon>
    </lineage>
</organism>
<dbReference type="InterPro" id="IPR035437">
    <property type="entry name" value="SNase_OB-fold_sf"/>
</dbReference>
<comment type="subcellular location">
    <subcellularLocation>
        <location evidence="1">Cytoplasm</location>
    </subcellularLocation>
</comment>
<evidence type="ECO:0000256" key="4">
    <source>
        <dbReference type="ARBA" id="ARBA00013352"/>
    </source>
</evidence>
<dbReference type="CDD" id="cd18791">
    <property type="entry name" value="SF2_C_RHA"/>
    <property type="match status" value="1"/>
</dbReference>
<dbReference type="Pfam" id="PF00567">
    <property type="entry name" value="TUDOR"/>
    <property type="match status" value="1"/>
</dbReference>
<keyword evidence="12" id="KW-0744">Spermatogenesis</keyword>
<evidence type="ECO:0000259" key="16">
    <source>
        <dbReference type="PROSITE" id="PS51192"/>
    </source>
</evidence>
<evidence type="ECO:0000256" key="15">
    <source>
        <dbReference type="ARBA" id="ARBA00047984"/>
    </source>
</evidence>
<evidence type="ECO:0000256" key="14">
    <source>
        <dbReference type="ARBA" id="ARBA00023254"/>
    </source>
</evidence>
<evidence type="ECO:0000256" key="13">
    <source>
        <dbReference type="ARBA" id="ARBA00023158"/>
    </source>
</evidence>
<dbReference type="SMART" id="SM00487">
    <property type="entry name" value="DEXDc"/>
    <property type="match status" value="1"/>
</dbReference>
<dbReference type="Gene3D" id="2.40.50.90">
    <property type="match status" value="1"/>
</dbReference>
<keyword evidence="19" id="KW-1185">Reference proteome</keyword>
<evidence type="ECO:0000256" key="2">
    <source>
        <dbReference type="ARBA" id="ARBA00008792"/>
    </source>
</evidence>
<sequence>MESSDEDDIIDAFFRGEMPKKHKIQPKPNLTIVKNVSAKDEEINFKREVIDDLTSNRIATERKILTEFLNTPVEEIDDTLGIAETEEIQDGKPEHKKIYKKYEFDIPRQKLPIDSKHNQILQTIKTNKITILKADTGVGKSSQVPQYILEDCQKRNIPCNIVITQPKKISAESLATRVAFERKCEVGSLVGYQVGLDKKINAEDTRILYCTTGVFLQKLVHYKSLQKWTHIVIDEIHERDLDMDMVLLIIRRLMVATNSKTKIILMSATLNCDKIADYFQILHRPPVINLNVPKPFPVKIHYLDELEHLGNVKENIDLDDAGIDRNVMRLGADIIDFFCQKGADSFLVFLPGIYEIECFHRELSIKREKFDIRDYQVFILHSSIPLTNFKSLYDTSLKNKVILATNIAESSITIPGIRIIIDFCLTKYLEVDSASSLTQLKLAWASKMNCEQRAGRTGRTSFGQVIRMMYKEQYEQLPNETKAEMQRTSLENVILKIKKLEMGKPTDILAIALDPPTRTGIIDAILMLKENGALTRFNKRQKEFDFLDGNLTFTGAIMSKLPMDIRLSKLVVLGYAFSVLNECIIIAAGLSVGTIFIHDSSMNSYETKLNHDSTSDLIAILNAYYKYTEWIRNNNNEIKPHIQEEWCKRQMISYKNIKEMMKQITDIKHRLHQFNIINDNFRYTTEEKLIAIKFCIAGAFYPNFYTFGGDIPGREEFKHVFNKSLLSTVYFQTKMSTKNGHLYEEQLRELLYKNEITNCADDASVTFDSNSQKVYVEFNNLRNDCEVKMPGEVKLEVYRGLKYRSLKHNNDMILYMMSPENEEIYSPSEEVIDLYNESSVGHDLKLKAKFSIFPNLSIKLSDKGQYLWGDITHIQSPSRFYFQPKKAINSIDKMKKVIGTNLKSITDFDGLDEIIDNKIMVFNESIYKRGKIVEYPKENEIVFKVLLIDYGNIIDCTVYSFFTGIAVKIDQRQDIIRSFFKLPPLCYECKLAEIQPTATQQYGWSKKAIDGFKELINNKIIQLDLYSFNAYDKVAYVQVYAKSNPTSAPINVNSKLVHKGLAVYSNESYVAMISKTLNDNSQGMKFAIHKETKDVKYPERLLDIECDLLGPFTPLESTKRLEKIHRAPERDIVVDHSSINSVLLDPYPHNGIKKVLVASSKSKSNRGVINLKQTTIMPQMIGMTSILTLIFSPYAEIRHNKEKTRYTSILAGLGCDFNGKSYYGEHDCMVRTDVEIDNEDITWINNLRKELSLLMQQNLTEHYEYQLNPVNVINESRTRACSLLLKIIKKERLQLGQVYADNFDWTELTKREICEHLKMFASLKPFKLNEIPRESVKRMINHFKNLEQKEKYNSKHEEIECLACDERIETIIDLKNHLLTIKHTELKAKYEALDRDSGNSFRSRH</sequence>
<evidence type="ECO:0000256" key="11">
    <source>
        <dbReference type="ARBA" id="ARBA00022840"/>
    </source>
</evidence>
<dbReference type="PROSITE" id="PS51192">
    <property type="entry name" value="HELICASE_ATP_BIND_1"/>
    <property type="match status" value="1"/>
</dbReference>
<dbReference type="PROSITE" id="PS00028">
    <property type="entry name" value="ZINC_FINGER_C2H2_1"/>
    <property type="match status" value="1"/>
</dbReference>
<dbReference type="GO" id="GO:0003724">
    <property type="term" value="F:RNA helicase activity"/>
    <property type="evidence" value="ECO:0007669"/>
    <property type="project" value="UniProtKB-EC"/>
</dbReference>
<dbReference type="CDD" id="cd17917">
    <property type="entry name" value="DEXHc_RHA-like"/>
    <property type="match status" value="1"/>
</dbReference>
<dbReference type="Pfam" id="PF00271">
    <property type="entry name" value="Helicase_C"/>
    <property type="match status" value="1"/>
</dbReference>
<dbReference type="GO" id="GO:0016787">
    <property type="term" value="F:hydrolase activity"/>
    <property type="evidence" value="ECO:0007669"/>
    <property type="project" value="UniProtKB-KW"/>
</dbReference>
<dbReference type="Pfam" id="PF00270">
    <property type="entry name" value="DEAD"/>
    <property type="match status" value="1"/>
</dbReference>
<evidence type="ECO:0000256" key="3">
    <source>
        <dbReference type="ARBA" id="ARBA00012552"/>
    </source>
</evidence>
<feature type="domain" description="Helicase ATP-binding" evidence="16">
    <location>
        <begin position="121"/>
        <end position="288"/>
    </location>
</feature>
<gene>
    <name evidence="18" type="ORF">CHIRRI_LOCUS11952</name>
</gene>
<dbReference type="GO" id="GO:0051321">
    <property type="term" value="P:meiotic cell cycle"/>
    <property type="evidence" value="ECO:0007669"/>
    <property type="project" value="UniProtKB-KW"/>
</dbReference>
<dbReference type="Proteomes" id="UP001153620">
    <property type="component" value="Chromosome 3"/>
</dbReference>
<keyword evidence="9" id="KW-0378">Hydrolase</keyword>